<feature type="signal peptide" evidence="2">
    <location>
        <begin position="1"/>
        <end position="21"/>
    </location>
</feature>
<evidence type="ECO:0000256" key="2">
    <source>
        <dbReference type="SAM" id="SignalP"/>
    </source>
</evidence>
<feature type="region of interest" description="Disordered" evidence="1">
    <location>
        <begin position="40"/>
        <end position="103"/>
    </location>
</feature>
<feature type="compositionally biased region" description="Basic residues" evidence="1">
    <location>
        <begin position="64"/>
        <end position="78"/>
    </location>
</feature>
<dbReference type="EMBL" id="JBEUSY010000368">
    <property type="protein sequence ID" value="KAL1236563.1"/>
    <property type="molecule type" value="Genomic_DNA"/>
</dbReference>
<name>A0ABR3KEQ0_TRISP</name>
<keyword evidence="4" id="KW-1185">Reference proteome</keyword>
<dbReference type="Proteomes" id="UP001558632">
    <property type="component" value="Unassembled WGS sequence"/>
</dbReference>
<organism evidence="3 4">
    <name type="scientific">Trichinella spiralis</name>
    <name type="common">Trichina worm</name>
    <dbReference type="NCBI Taxonomy" id="6334"/>
    <lineage>
        <taxon>Eukaryota</taxon>
        <taxon>Metazoa</taxon>
        <taxon>Ecdysozoa</taxon>
        <taxon>Nematoda</taxon>
        <taxon>Enoplea</taxon>
        <taxon>Dorylaimia</taxon>
        <taxon>Trichinellida</taxon>
        <taxon>Trichinellidae</taxon>
        <taxon>Trichinella</taxon>
    </lineage>
</organism>
<sequence>MLLTAILVVIVLALVYHFVTQKKQISDWKGTQDQAMTAIPEKKTPEEIIMESKEKQLKADKKLVGKTKRKTKSKKSKKATQSIPKRRDISKEKSETKKKSKWQKAYLKQFQQSL</sequence>
<protein>
    <submittedName>
        <fullName evidence="3">Nonribosomal peptide synthase agiA</fullName>
    </submittedName>
</protein>
<keyword evidence="2" id="KW-0732">Signal</keyword>
<evidence type="ECO:0000256" key="1">
    <source>
        <dbReference type="SAM" id="MobiDB-lite"/>
    </source>
</evidence>
<evidence type="ECO:0000313" key="3">
    <source>
        <dbReference type="EMBL" id="KAL1236563.1"/>
    </source>
</evidence>
<comment type="caution">
    <text evidence="3">The sequence shown here is derived from an EMBL/GenBank/DDBJ whole genome shotgun (WGS) entry which is preliminary data.</text>
</comment>
<feature type="chain" id="PRO_5047209579" evidence="2">
    <location>
        <begin position="22"/>
        <end position="114"/>
    </location>
</feature>
<feature type="compositionally biased region" description="Basic and acidic residues" evidence="1">
    <location>
        <begin position="85"/>
        <end position="97"/>
    </location>
</feature>
<reference evidence="3 4" key="1">
    <citation type="submission" date="2024-07" db="EMBL/GenBank/DDBJ databases">
        <title>Enhanced genomic and transcriptomic resources for Trichinella pseudospiralis and T. spiralis underpin the discovery of pronounced molecular differences between stages and species.</title>
        <authorList>
            <person name="Pasi K.K."/>
            <person name="La Rosa G."/>
            <person name="Gomez-Morales M.A."/>
            <person name="Tosini F."/>
            <person name="Sumanam S."/>
            <person name="Young N.D."/>
            <person name="Chang B.C."/>
            <person name="Robin G.B."/>
        </authorList>
    </citation>
    <scope>NUCLEOTIDE SEQUENCE [LARGE SCALE GENOMIC DNA]</scope>
    <source>
        <strain evidence="3">ISS534</strain>
    </source>
</reference>
<gene>
    <name evidence="3" type="ORF">TSPI_09402</name>
</gene>
<feature type="compositionally biased region" description="Basic and acidic residues" evidence="1">
    <location>
        <begin position="40"/>
        <end position="63"/>
    </location>
</feature>
<evidence type="ECO:0000313" key="4">
    <source>
        <dbReference type="Proteomes" id="UP001558632"/>
    </source>
</evidence>
<proteinExistence type="predicted"/>
<accession>A0ABR3KEQ0</accession>